<proteinExistence type="predicted"/>
<dbReference type="AlphaFoldDB" id="A0A2S2NQI5"/>
<accession>A0A2S2NQI5</accession>
<dbReference type="EMBL" id="GGMR01006831">
    <property type="protein sequence ID" value="MBY19450.1"/>
    <property type="molecule type" value="Transcribed_RNA"/>
</dbReference>
<reference evidence="1" key="1">
    <citation type="submission" date="2018-04" db="EMBL/GenBank/DDBJ databases">
        <title>Transcriptome of Schizaphis graminum biotype I.</title>
        <authorList>
            <person name="Scully E.D."/>
            <person name="Geib S.M."/>
            <person name="Palmer N.A."/>
            <person name="Koch K."/>
            <person name="Bradshaw J."/>
            <person name="Heng-Moss T."/>
            <person name="Sarath G."/>
        </authorList>
    </citation>
    <scope>NUCLEOTIDE SEQUENCE</scope>
</reference>
<sequence length="101" mass="11241">MPGNDMFVQTHSTPTTMDGDNNTYVYLPTYHNNIKRDAFSFSVSDFASISAPRPCLIVVVVVVGTSTKEYKRRGSTAASRDYFNDGHMFARQITSQINAIP</sequence>
<protein>
    <submittedName>
        <fullName evidence="1">Uncharacterized protein</fullName>
    </submittedName>
</protein>
<gene>
    <name evidence="1" type="ORF">g.179210</name>
</gene>
<name>A0A2S2NQI5_SCHGA</name>
<evidence type="ECO:0000313" key="1">
    <source>
        <dbReference type="EMBL" id="MBY19450.1"/>
    </source>
</evidence>
<organism evidence="1">
    <name type="scientific">Schizaphis graminum</name>
    <name type="common">Green bug aphid</name>
    <dbReference type="NCBI Taxonomy" id="13262"/>
    <lineage>
        <taxon>Eukaryota</taxon>
        <taxon>Metazoa</taxon>
        <taxon>Ecdysozoa</taxon>
        <taxon>Arthropoda</taxon>
        <taxon>Hexapoda</taxon>
        <taxon>Insecta</taxon>
        <taxon>Pterygota</taxon>
        <taxon>Neoptera</taxon>
        <taxon>Paraneoptera</taxon>
        <taxon>Hemiptera</taxon>
        <taxon>Sternorrhyncha</taxon>
        <taxon>Aphidomorpha</taxon>
        <taxon>Aphidoidea</taxon>
        <taxon>Aphididae</taxon>
        <taxon>Aphidini</taxon>
        <taxon>Schizaphis</taxon>
    </lineage>
</organism>